<sequence>MESADLLKKCIPPNVTADVIFGKSRASYNVILLLHGFGDSNLSFTNMAHRLHIPWTSYISLRAPYVLPLGTDNPGGNWMWGEDVHFDQNGDVDMEADFSKSLELLELIVSKIESSCEIPSRRIFLLGFGQGGMVALKFAEKYAEERHKLLGGVMSFGSSLPLAISLPKRQIDIPILVAEKQTAQVCTMYEKKRLQQTFSSTKFVCWNRKDRTEMPCTPEEWYKVIEWLSQFLYSRSGVPENAISLTD</sequence>
<dbReference type="STRING" id="402676.B6K428"/>
<evidence type="ECO:0000256" key="1">
    <source>
        <dbReference type="ARBA" id="ARBA00006499"/>
    </source>
</evidence>
<evidence type="ECO:0000259" key="2">
    <source>
        <dbReference type="Pfam" id="PF02230"/>
    </source>
</evidence>
<dbReference type="GeneID" id="7050105"/>
<dbReference type="Proteomes" id="UP000001744">
    <property type="component" value="Unassembled WGS sequence"/>
</dbReference>
<dbReference type="SUPFAM" id="SSF53474">
    <property type="entry name" value="alpha/beta-Hydrolases"/>
    <property type="match status" value="1"/>
</dbReference>
<dbReference type="InterPro" id="IPR029058">
    <property type="entry name" value="AB_hydrolase_fold"/>
</dbReference>
<proteinExistence type="inferred from homology"/>
<name>B6K428_SCHJY</name>
<evidence type="ECO:0000313" key="3">
    <source>
        <dbReference type="EMBL" id="EEB08235.1"/>
    </source>
</evidence>
<protein>
    <submittedName>
        <fullName evidence="3">Phospholipase</fullName>
    </submittedName>
</protein>
<dbReference type="Pfam" id="PF02230">
    <property type="entry name" value="Abhydrolase_2"/>
    <property type="match status" value="1"/>
</dbReference>
<organism evidence="3 5">
    <name type="scientific">Schizosaccharomyces japonicus (strain yFS275 / FY16936)</name>
    <name type="common">Fission yeast</name>
    <dbReference type="NCBI Taxonomy" id="402676"/>
    <lineage>
        <taxon>Eukaryota</taxon>
        <taxon>Fungi</taxon>
        <taxon>Dikarya</taxon>
        <taxon>Ascomycota</taxon>
        <taxon>Taphrinomycotina</taxon>
        <taxon>Schizosaccharomycetes</taxon>
        <taxon>Schizosaccharomycetales</taxon>
        <taxon>Schizosaccharomycetaceae</taxon>
        <taxon>Schizosaccharomyces</taxon>
    </lineage>
</organism>
<evidence type="ECO:0000313" key="5">
    <source>
        <dbReference type="Proteomes" id="UP000001744"/>
    </source>
</evidence>
<comment type="similarity">
    <text evidence="1">Belongs to the AB hydrolase superfamily. AB hydrolase 2 family.</text>
</comment>
<dbReference type="eggNOG" id="KOG2112">
    <property type="taxonomic scope" value="Eukaryota"/>
</dbReference>
<dbReference type="GO" id="GO:0016787">
    <property type="term" value="F:hydrolase activity"/>
    <property type="evidence" value="ECO:0007669"/>
    <property type="project" value="InterPro"/>
</dbReference>
<reference evidence="3 5" key="1">
    <citation type="journal article" date="2011" name="Science">
        <title>Comparative functional genomics of the fission yeasts.</title>
        <authorList>
            <person name="Rhind N."/>
            <person name="Chen Z."/>
            <person name="Yassour M."/>
            <person name="Thompson D.A."/>
            <person name="Haas B.J."/>
            <person name="Habib N."/>
            <person name="Wapinski I."/>
            <person name="Roy S."/>
            <person name="Lin M.F."/>
            <person name="Heiman D.I."/>
            <person name="Young S.K."/>
            <person name="Furuya K."/>
            <person name="Guo Y."/>
            <person name="Pidoux A."/>
            <person name="Chen H.M."/>
            <person name="Robbertse B."/>
            <person name="Goldberg J.M."/>
            <person name="Aoki K."/>
            <person name="Bayne E.H."/>
            <person name="Berlin A.M."/>
            <person name="Desjardins C.A."/>
            <person name="Dobbs E."/>
            <person name="Dukaj L."/>
            <person name="Fan L."/>
            <person name="FitzGerald M.G."/>
            <person name="French C."/>
            <person name="Gujja S."/>
            <person name="Hansen K."/>
            <person name="Keifenheim D."/>
            <person name="Levin J.Z."/>
            <person name="Mosher R.A."/>
            <person name="Mueller C.A."/>
            <person name="Pfiffner J."/>
            <person name="Priest M."/>
            <person name="Russ C."/>
            <person name="Smialowska A."/>
            <person name="Swoboda P."/>
            <person name="Sykes S.M."/>
            <person name="Vaughn M."/>
            <person name="Vengrova S."/>
            <person name="Yoder R."/>
            <person name="Zeng Q."/>
            <person name="Allshire R."/>
            <person name="Baulcombe D."/>
            <person name="Birren B.W."/>
            <person name="Brown W."/>
            <person name="Ekwall K."/>
            <person name="Kellis M."/>
            <person name="Leatherwood J."/>
            <person name="Levin H."/>
            <person name="Margalit H."/>
            <person name="Martienssen R."/>
            <person name="Nieduszynski C.A."/>
            <person name="Spatafora J.W."/>
            <person name="Friedman N."/>
            <person name="Dalgaard J.Z."/>
            <person name="Baumann P."/>
            <person name="Niki H."/>
            <person name="Regev A."/>
            <person name="Nusbaum C."/>
        </authorList>
    </citation>
    <scope>NUCLEOTIDE SEQUENCE [LARGE SCALE GENOMIC DNA]</scope>
    <source>
        <strain evidence="5">yFS275 / FY16936</strain>
    </source>
</reference>
<dbReference type="HOGENOM" id="CLU_062889_0_0_1"/>
<dbReference type="PANTHER" id="PTHR10655:SF67">
    <property type="entry name" value="PHOSPHOLIPASE_CARBOXYLESTERASE SUPERFAMILY (AFU_ORTHOLOGUE AFUA_5G09340)"/>
    <property type="match status" value="1"/>
</dbReference>
<dbReference type="EMBL" id="KE651167">
    <property type="protein sequence ID" value="EEB08235.1"/>
    <property type="molecule type" value="Genomic_DNA"/>
</dbReference>
<dbReference type="JaponicusDB" id="SJAG_03377">
    <property type="gene designation" value="phi1"/>
</dbReference>
<dbReference type="PANTHER" id="PTHR10655">
    <property type="entry name" value="LYSOPHOSPHOLIPASE-RELATED"/>
    <property type="match status" value="1"/>
</dbReference>
<dbReference type="InterPro" id="IPR003140">
    <property type="entry name" value="PLipase/COase/thioEstase"/>
</dbReference>
<dbReference type="OMA" id="NWMWGED"/>
<keyword evidence="5" id="KW-1185">Reference proteome</keyword>
<dbReference type="Gene3D" id="3.40.50.1820">
    <property type="entry name" value="alpha/beta hydrolase"/>
    <property type="match status" value="1"/>
</dbReference>
<gene>
    <name evidence="4" type="primary">phi1</name>
    <name evidence="3" type="ORF">SJAG_03377</name>
</gene>
<dbReference type="InterPro" id="IPR050565">
    <property type="entry name" value="LYPA1-2/EST-like"/>
</dbReference>
<feature type="domain" description="Phospholipase/carboxylesterase/thioesterase" evidence="2">
    <location>
        <begin position="19"/>
        <end position="233"/>
    </location>
</feature>
<accession>B6K428</accession>
<dbReference type="VEuPathDB" id="FungiDB:SJAG_03377"/>
<dbReference type="AlphaFoldDB" id="B6K428"/>
<evidence type="ECO:0000313" key="4">
    <source>
        <dbReference type="JaponicusDB" id="SJAG_03377"/>
    </source>
</evidence>
<dbReference type="RefSeq" id="XP_002174528.1">
    <property type="nucleotide sequence ID" value="XM_002174492.2"/>
</dbReference>